<dbReference type="Proteomes" id="UP000250462">
    <property type="component" value="Unassembled WGS sequence"/>
</dbReference>
<proteinExistence type="predicted"/>
<gene>
    <name evidence="2" type="ORF">DPM12_09950</name>
</gene>
<reference evidence="2 3" key="1">
    <citation type="submission" date="2018-06" db="EMBL/GenBank/DDBJ databases">
        <title>Phytoactinopolyspora halophila sp. nov., a novel halophilic actinomycete isolated from a saline soil in China.</title>
        <authorList>
            <person name="Tang S.-K."/>
        </authorList>
    </citation>
    <scope>NUCLEOTIDE SEQUENCE [LARGE SCALE GENOMIC DNA]</scope>
    <source>
        <strain evidence="2 3">YIM 96934</strain>
    </source>
</reference>
<dbReference type="AlphaFoldDB" id="A0A329QRU0"/>
<organism evidence="2 3">
    <name type="scientific">Phytoactinopolyspora halophila</name>
    <dbReference type="NCBI Taxonomy" id="1981511"/>
    <lineage>
        <taxon>Bacteria</taxon>
        <taxon>Bacillati</taxon>
        <taxon>Actinomycetota</taxon>
        <taxon>Actinomycetes</taxon>
        <taxon>Jiangellales</taxon>
        <taxon>Jiangellaceae</taxon>
        <taxon>Phytoactinopolyspora</taxon>
    </lineage>
</organism>
<evidence type="ECO:0000313" key="2">
    <source>
        <dbReference type="EMBL" id="RAW14806.1"/>
    </source>
</evidence>
<feature type="compositionally biased region" description="Basic and acidic residues" evidence="1">
    <location>
        <begin position="1"/>
        <end position="13"/>
    </location>
</feature>
<accession>A0A329QRU0</accession>
<name>A0A329QRU0_9ACTN</name>
<evidence type="ECO:0000313" key="3">
    <source>
        <dbReference type="Proteomes" id="UP000250462"/>
    </source>
</evidence>
<comment type="caution">
    <text evidence="2">The sequence shown here is derived from an EMBL/GenBank/DDBJ whole genome shotgun (WGS) entry which is preliminary data.</text>
</comment>
<evidence type="ECO:0000256" key="1">
    <source>
        <dbReference type="SAM" id="MobiDB-lite"/>
    </source>
</evidence>
<keyword evidence="3" id="KW-1185">Reference proteome</keyword>
<dbReference type="EMBL" id="QMIG01000007">
    <property type="protein sequence ID" value="RAW14806.1"/>
    <property type="molecule type" value="Genomic_DNA"/>
</dbReference>
<feature type="region of interest" description="Disordered" evidence="1">
    <location>
        <begin position="1"/>
        <end position="51"/>
    </location>
</feature>
<feature type="compositionally biased region" description="Basic and acidic residues" evidence="1">
    <location>
        <begin position="31"/>
        <end position="51"/>
    </location>
</feature>
<sequence length="70" mass="7641">MEDRVTDRGERDPAGPGTEWPGNVSRIWPGEPRRTARHDGEGEHATGDARADEEYAAAGELRWISVLAGV</sequence>
<protein>
    <submittedName>
        <fullName evidence="2">Uncharacterized protein</fullName>
    </submittedName>
</protein>